<protein>
    <recommendedName>
        <fullName evidence="1">HTH cro/C1-type domain-containing protein</fullName>
    </recommendedName>
</protein>
<dbReference type="GO" id="GO:0003677">
    <property type="term" value="F:DNA binding"/>
    <property type="evidence" value="ECO:0007669"/>
    <property type="project" value="InterPro"/>
</dbReference>
<organism evidence="2 3">
    <name type="scientific">Paractinoplanes ferrugineus</name>
    <dbReference type="NCBI Taxonomy" id="113564"/>
    <lineage>
        <taxon>Bacteria</taxon>
        <taxon>Bacillati</taxon>
        <taxon>Actinomycetota</taxon>
        <taxon>Actinomycetes</taxon>
        <taxon>Micromonosporales</taxon>
        <taxon>Micromonosporaceae</taxon>
        <taxon>Paractinoplanes</taxon>
    </lineage>
</organism>
<sequence>MPTRADGAAIRRLREDKGLSIPQLAAQAGLDRVSVYRIENGFRHGNEDSRLKLANALGVPVSTIAVYIPPQRSKAAA</sequence>
<dbReference type="SUPFAM" id="SSF47413">
    <property type="entry name" value="lambda repressor-like DNA-binding domains"/>
    <property type="match status" value="1"/>
</dbReference>
<reference evidence="2" key="1">
    <citation type="submission" date="2021-01" db="EMBL/GenBank/DDBJ databases">
        <title>Whole genome shotgun sequence of Actinoplanes ferrugineus NBRC 15555.</title>
        <authorList>
            <person name="Komaki H."/>
            <person name="Tamura T."/>
        </authorList>
    </citation>
    <scope>NUCLEOTIDE SEQUENCE</scope>
    <source>
        <strain evidence="2">NBRC 15555</strain>
    </source>
</reference>
<dbReference type="Pfam" id="PF13560">
    <property type="entry name" value="HTH_31"/>
    <property type="match status" value="1"/>
</dbReference>
<dbReference type="SMART" id="SM00530">
    <property type="entry name" value="HTH_XRE"/>
    <property type="match status" value="1"/>
</dbReference>
<dbReference type="Proteomes" id="UP000598174">
    <property type="component" value="Unassembled WGS sequence"/>
</dbReference>
<evidence type="ECO:0000313" key="3">
    <source>
        <dbReference type="Proteomes" id="UP000598174"/>
    </source>
</evidence>
<dbReference type="PROSITE" id="PS50943">
    <property type="entry name" value="HTH_CROC1"/>
    <property type="match status" value="1"/>
</dbReference>
<dbReference type="InterPro" id="IPR010982">
    <property type="entry name" value="Lambda_DNA-bd_dom_sf"/>
</dbReference>
<dbReference type="EMBL" id="BOMM01000103">
    <property type="protein sequence ID" value="GIE16829.1"/>
    <property type="molecule type" value="Genomic_DNA"/>
</dbReference>
<dbReference type="CDD" id="cd00093">
    <property type="entry name" value="HTH_XRE"/>
    <property type="match status" value="1"/>
</dbReference>
<evidence type="ECO:0000259" key="1">
    <source>
        <dbReference type="PROSITE" id="PS50943"/>
    </source>
</evidence>
<evidence type="ECO:0000313" key="2">
    <source>
        <dbReference type="EMBL" id="GIE16829.1"/>
    </source>
</evidence>
<comment type="caution">
    <text evidence="2">The sequence shown here is derived from an EMBL/GenBank/DDBJ whole genome shotgun (WGS) entry which is preliminary data.</text>
</comment>
<accession>A0A919JB58</accession>
<dbReference type="RefSeq" id="WP_203823152.1">
    <property type="nucleotide sequence ID" value="NZ_BAAABP010000003.1"/>
</dbReference>
<name>A0A919JB58_9ACTN</name>
<dbReference type="InterPro" id="IPR001387">
    <property type="entry name" value="Cro/C1-type_HTH"/>
</dbReference>
<gene>
    <name evidence="2" type="ORF">Afe05nite_86690</name>
</gene>
<proteinExistence type="predicted"/>
<dbReference type="Gene3D" id="1.10.260.40">
    <property type="entry name" value="lambda repressor-like DNA-binding domains"/>
    <property type="match status" value="1"/>
</dbReference>
<keyword evidence="3" id="KW-1185">Reference proteome</keyword>
<feature type="domain" description="HTH cro/C1-type" evidence="1">
    <location>
        <begin position="10"/>
        <end position="64"/>
    </location>
</feature>
<dbReference type="AlphaFoldDB" id="A0A919JB58"/>